<dbReference type="Gene3D" id="1.10.10.10">
    <property type="entry name" value="Winged helix-like DNA-binding domain superfamily/Winged helix DNA-binding domain"/>
    <property type="match status" value="1"/>
</dbReference>
<dbReference type="InterPro" id="IPR016032">
    <property type="entry name" value="Sig_transdc_resp-reg_C-effctor"/>
</dbReference>
<dbReference type="Proteomes" id="UP000183987">
    <property type="component" value="Unassembled WGS sequence"/>
</dbReference>
<reference evidence="5" key="1">
    <citation type="submission" date="2016-11" db="EMBL/GenBank/DDBJ databases">
        <authorList>
            <person name="Varghese N."/>
            <person name="Submissions S."/>
        </authorList>
    </citation>
    <scope>NUCLEOTIDE SEQUENCE [LARGE SCALE GENOMIC DNA]</scope>
    <source>
        <strain evidence="5">DSM 29326</strain>
    </source>
</reference>
<feature type="DNA-binding region" description="OmpR/PhoB-type" evidence="2">
    <location>
        <begin position="1"/>
        <end position="98"/>
    </location>
</feature>
<proteinExistence type="predicted"/>
<dbReference type="GO" id="GO:0003677">
    <property type="term" value="F:DNA binding"/>
    <property type="evidence" value="ECO:0007669"/>
    <property type="project" value="UniProtKB-UniRule"/>
</dbReference>
<keyword evidence="5" id="KW-1185">Reference proteome</keyword>
<sequence length="516" mass="56630">MGWTFGEFHLDPDRFELARCGKAVPVEPQVLTLLIHLVRNRNRMVTKDEIVEAVWKGQAISDASISSRMRSARKAVCDDGARQDVIRTVHGLGFRFVGEVAVTTPGRTAVNAVDPPQPAHLSGRPSIAILPFRPLGPAPDLAVLAEAIPHEIIEALSRLRWLAVIARGSSFRFALNADAVDSVAAALSVRYVLFGVIESRGATLAVTLELMDASSQQVLWADRIESPRDGMNALRSTIVSHLVTALEVHIPFNEARSARLRSLEDLDAWAHYHVGLRHLYRFTPTDTAVAQACFARAIAAEPRFSRAHAGLSFTSFLTAFLRLDADPAGAAAATRRHADRALELDELDPFANFTMGRSFWLTDQPEIAADWLSRATTLNPNYAQGFYASAFTSMLIGDAAATVEALNTSYHLSPFDPLLYGVHGVRAQLLLQEEDYAAAAVWGDRAAAQPGAHYLVRMIALVANGLAGKRERARQLAQEIRRNRPDASAADYFAAFPTRHQRSRTRIADELTRQGF</sequence>
<name>A0A1M5FW63_LOKAT</name>
<evidence type="ECO:0000256" key="1">
    <source>
        <dbReference type="ARBA" id="ARBA00023125"/>
    </source>
</evidence>
<dbReference type="InterPro" id="IPR001867">
    <property type="entry name" value="OmpR/PhoB-type_DNA-bd"/>
</dbReference>
<dbReference type="InterPro" id="IPR036388">
    <property type="entry name" value="WH-like_DNA-bd_sf"/>
</dbReference>
<dbReference type="CDD" id="cd00383">
    <property type="entry name" value="trans_reg_C"/>
    <property type="match status" value="1"/>
</dbReference>
<dbReference type="SUPFAM" id="SSF81901">
    <property type="entry name" value="HCP-like"/>
    <property type="match status" value="1"/>
</dbReference>
<evidence type="ECO:0000313" key="4">
    <source>
        <dbReference type="EMBL" id="SHF95738.1"/>
    </source>
</evidence>
<keyword evidence="1 2" id="KW-0238">DNA-binding</keyword>
<dbReference type="SUPFAM" id="SSF46894">
    <property type="entry name" value="C-terminal effector domain of the bipartite response regulators"/>
    <property type="match status" value="1"/>
</dbReference>
<accession>A0A1M5FW63</accession>
<feature type="domain" description="OmpR/PhoB-type" evidence="3">
    <location>
        <begin position="1"/>
        <end position="98"/>
    </location>
</feature>
<dbReference type="SMART" id="SM00862">
    <property type="entry name" value="Trans_reg_C"/>
    <property type="match status" value="1"/>
</dbReference>
<dbReference type="Gene3D" id="3.40.50.10070">
    <property type="entry name" value="TolB, N-terminal domain"/>
    <property type="match status" value="1"/>
</dbReference>
<evidence type="ECO:0000256" key="2">
    <source>
        <dbReference type="PROSITE-ProRule" id="PRU01091"/>
    </source>
</evidence>
<evidence type="ECO:0000259" key="3">
    <source>
        <dbReference type="PROSITE" id="PS51755"/>
    </source>
</evidence>
<dbReference type="PROSITE" id="PS51755">
    <property type="entry name" value="OMPR_PHOB"/>
    <property type="match status" value="1"/>
</dbReference>
<gene>
    <name evidence="4" type="ORF">SAMN05444339_1272</name>
</gene>
<organism evidence="4 5">
    <name type="scientific">Loktanella atrilutea</name>
    <dbReference type="NCBI Taxonomy" id="366533"/>
    <lineage>
        <taxon>Bacteria</taxon>
        <taxon>Pseudomonadati</taxon>
        <taxon>Pseudomonadota</taxon>
        <taxon>Alphaproteobacteria</taxon>
        <taxon>Rhodobacterales</taxon>
        <taxon>Roseobacteraceae</taxon>
        <taxon>Loktanella</taxon>
    </lineage>
</organism>
<dbReference type="STRING" id="366533.SAMN05444339_1272"/>
<protein>
    <submittedName>
        <fullName evidence="4">TolB amino-terminal domain-containing protein</fullName>
    </submittedName>
</protein>
<dbReference type="InterPro" id="IPR011990">
    <property type="entry name" value="TPR-like_helical_dom_sf"/>
</dbReference>
<dbReference type="OrthoDB" id="54411at2"/>
<dbReference type="GO" id="GO:0006355">
    <property type="term" value="P:regulation of DNA-templated transcription"/>
    <property type="evidence" value="ECO:0007669"/>
    <property type="project" value="InterPro"/>
</dbReference>
<dbReference type="EMBL" id="FQUE01000027">
    <property type="protein sequence ID" value="SHF95738.1"/>
    <property type="molecule type" value="Genomic_DNA"/>
</dbReference>
<dbReference type="Pfam" id="PF00486">
    <property type="entry name" value="Trans_reg_C"/>
    <property type="match status" value="1"/>
</dbReference>
<dbReference type="AlphaFoldDB" id="A0A1M5FW63"/>
<dbReference type="RefSeq" id="WP_072859000.1">
    <property type="nucleotide sequence ID" value="NZ_FQUE01000027.1"/>
</dbReference>
<dbReference type="Gene3D" id="1.25.40.10">
    <property type="entry name" value="Tetratricopeptide repeat domain"/>
    <property type="match status" value="1"/>
</dbReference>
<evidence type="ECO:0000313" key="5">
    <source>
        <dbReference type="Proteomes" id="UP000183987"/>
    </source>
</evidence>
<dbReference type="GO" id="GO:0000160">
    <property type="term" value="P:phosphorelay signal transduction system"/>
    <property type="evidence" value="ECO:0007669"/>
    <property type="project" value="InterPro"/>
</dbReference>